<dbReference type="Gene3D" id="3.40.50.300">
    <property type="entry name" value="P-loop containing nucleotide triphosphate hydrolases"/>
    <property type="match status" value="2"/>
</dbReference>
<evidence type="ECO:0000256" key="6">
    <source>
        <dbReference type="SAM" id="SignalP"/>
    </source>
</evidence>
<keyword evidence="3 4" id="KW-0067">ATP-binding</keyword>
<keyword evidence="4" id="KW-0479">Metal-binding</keyword>
<keyword evidence="6" id="KW-0732">Signal</keyword>
<feature type="region of interest" description="Disordered" evidence="5">
    <location>
        <begin position="30"/>
        <end position="80"/>
    </location>
</feature>
<sequence>MTMAQQHSISSSLFLLVVCLLLEGSAFTPSHFSSTKSLPLSHTTCTTQRSRCPPPIILQQSSSSDAIDEKRPESPILDDIPGPLQPLFAATAAATSQRNAVTTSMSHDPFRFEWGTWCNQELLVDLMDRVNEIRCQPGVFDTLLERYEPRIPAIDAMMSDEEDDDESTTTSINKARRIQVAGGQDWDVILHVLPQASYWRGRWPTGSWSVIKPLIGVTEVAMLRESNLNRKATTKDLRGGSDGRLGGGGSSTGGEDCVKYVGGPIRQYYAKSGKTVLLEAVVRPPISVDEALEEADVLKEDMDDIFVVVPMLKEEEETEETAETQELEKIVVDVDSTSTKTAAQETASTVEAKPTTTATDSPDSSAKKEEDTLPELPTESTITNEATVASNQSSEEAEEKAGNDIQSALGMTFDQVGGLDAQLDAIARRVLASRANPAAARRLGVSHVRGILLSGPPGCGKTLLARELARLLDAREPQIVNGPEILDKFIGEAEKKVRALFIPAQREYAEVGDDSALHIIVLDEMDAIAKKRGTVSSDTTGVRDSVVNQLLSCMDGIKEANNVLVVGLTNRPELIDPAMLRPGRLEVQLRVELPDAAGRRDILRIHTRQMNEAGALSAEAIALTEDMSDDGTPARTEHYSGAELAGLVRSAASFALARTVQEVNNDGIITVADLERSLKEVLPALGKQDEVLRQRFPLGVSPCSSSMERIMRDLERFTTPRAVPRESPRLESVLLVGAGNSGGAGATALAAWAAAEASSSGTDYVRFITALDLIVEGGGGDEARAAALVERFAEAREMSNSMLVLDDVDQLCAGSGTAGYSNVMLATLRALLRTPPDSFSTAKAGGESESKRGQKGGKTLRIIAATSRSDAACRVLNEIFDETLVVPLLSEAESLRKLFADSLDVAVANADSMADLIIDRLGNVGCKTALRLAERAVGTAGVRANEDDNMEEAQLNALTGILDDLAGDDVTAEKLCEVL</sequence>
<evidence type="ECO:0000256" key="5">
    <source>
        <dbReference type="SAM" id="MobiDB-lite"/>
    </source>
</evidence>
<dbReference type="SUPFAM" id="SSF52540">
    <property type="entry name" value="P-loop containing nucleoside triphosphate hydrolases"/>
    <property type="match status" value="2"/>
</dbReference>
<dbReference type="SMART" id="SM00382">
    <property type="entry name" value="AAA"/>
    <property type="match status" value="2"/>
</dbReference>
<evidence type="ECO:0000313" key="9">
    <source>
        <dbReference type="Proteomes" id="UP001153069"/>
    </source>
</evidence>
<reference evidence="8" key="1">
    <citation type="submission" date="2020-06" db="EMBL/GenBank/DDBJ databases">
        <authorList>
            <consortium name="Plant Systems Biology data submission"/>
        </authorList>
    </citation>
    <scope>NUCLEOTIDE SEQUENCE</scope>
    <source>
        <strain evidence="8">D6</strain>
    </source>
</reference>
<evidence type="ECO:0000256" key="3">
    <source>
        <dbReference type="ARBA" id="ARBA00022840"/>
    </source>
</evidence>
<dbReference type="InterPro" id="IPR027417">
    <property type="entry name" value="P-loop_NTPase"/>
</dbReference>
<comment type="catalytic activity">
    <reaction evidence="4">
        <text>ATP + H2O = ADP + phosphate + H(+)</text>
        <dbReference type="Rhea" id="RHEA:13065"/>
        <dbReference type="ChEBI" id="CHEBI:15377"/>
        <dbReference type="ChEBI" id="CHEBI:15378"/>
        <dbReference type="ChEBI" id="CHEBI:30616"/>
        <dbReference type="ChEBI" id="CHEBI:43474"/>
        <dbReference type="ChEBI" id="CHEBI:456216"/>
        <dbReference type="EC" id="3.6.4.6"/>
    </reaction>
</comment>
<feature type="compositionally biased region" description="Polar residues" evidence="5">
    <location>
        <begin position="378"/>
        <end position="394"/>
    </location>
</feature>
<dbReference type="Pfam" id="PF17862">
    <property type="entry name" value="AAA_lid_3"/>
    <property type="match status" value="1"/>
</dbReference>
<keyword evidence="4" id="KW-0653">Protein transport</keyword>
<dbReference type="GO" id="GO:0043001">
    <property type="term" value="P:Golgi to plasma membrane protein transport"/>
    <property type="evidence" value="ECO:0007669"/>
    <property type="project" value="TreeGrafter"/>
</dbReference>
<dbReference type="InterPro" id="IPR003959">
    <property type="entry name" value="ATPase_AAA_core"/>
</dbReference>
<organism evidence="8 9">
    <name type="scientific">Seminavis robusta</name>
    <dbReference type="NCBI Taxonomy" id="568900"/>
    <lineage>
        <taxon>Eukaryota</taxon>
        <taxon>Sar</taxon>
        <taxon>Stramenopiles</taxon>
        <taxon>Ochrophyta</taxon>
        <taxon>Bacillariophyta</taxon>
        <taxon>Bacillariophyceae</taxon>
        <taxon>Bacillariophycidae</taxon>
        <taxon>Naviculales</taxon>
        <taxon>Naviculaceae</taxon>
        <taxon>Seminavis</taxon>
    </lineage>
</organism>
<feature type="compositionally biased region" description="Polar residues" evidence="5">
    <location>
        <begin position="30"/>
        <end position="50"/>
    </location>
</feature>
<protein>
    <recommendedName>
        <fullName evidence="4">Vesicle-fusing ATPase</fullName>
        <ecNumber evidence="4">3.6.4.6</ecNumber>
    </recommendedName>
</protein>
<feature type="region of interest" description="Disordered" evidence="5">
    <location>
        <begin position="338"/>
        <end position="402"/>
    </location>
</feature>
<dbReference type="GO" id="GO:0005524">
    <property type="term" value="F:ATP binding"/>
    <property type="evidence" value="ECO:0007669"/>
    <property type="project" value="UniProtKB-UniRule"/>
</dbReference>
<keyword evidence="4" id="KW-0931">ER-Golgi transport</keyword>
<dbReference type="FunFam" id="3.40.50.300:FF:000154">
    <property type="entry name" value="Vesicle-fusing ATPase 1"/>
    <property type="match status" value="1"/>
</dbReference>
<dbReference type="Pfam" id="PF00004">
    <property type="entry name" value="AAA"/>
    <property type="match status" value="2"/>
</dbReference>
<keyword evidence="4" id="KW-0813">Transport</keyword>
<dbReference type="InterPro" id="IPR039812">
    <property type="entry name" value="Vesicle-fus_ATPase"/>
</dbReference>
<accession>A0A9N8EIW9</accession>
<keyword evidence="9" id="KW-1185">Reference proteome</keyword>
<feature type="region of interest" description="Disordered" evidence="5">
    <location>
        <begin position="233"/>
        <end position="252"/>
    </location>
</feature>
<dbReference type="GO" id="GO:0035494">
    <property type="term" value="P:SNARE complex disassembly"/>
    <property type="evidence" value="ECO:0007669"/>
    <property type="project" value="InterPro"/>
</dbReference>
<evidence type="ECO:0000259" key="7">
    <source>
        <dbReference type="SMART" id="SM00382"/>
    </source>
</evidence>
<dbReference type="OrthoDB" id="9982946at2759"/>
<feature type="compositionally biased region" description="Gly residues" evidence="5">
    <location>
        <begin position="242"/>
        <end position="252"/>
    </location>
</feature>
<keyword evidence="8" id="KW-0482">Metalloprotease</keyword>
<comment type="subcellular location">
    <subcellularLocation>
        <location evidence="4">Cytoplasm</location>
    </subcellularLocation>
</comment>
<gene>
    <name evidence="8" type="ORF">SEMRO_1008_G230570.1</name>
</gene>
<dbReference type="InterPro" id="IPR003593">
    <property type="entry name" value="AAA+_ATPase"/>
</dbReference>
<dbReference type="GO" id="GO:0006891">
    <property type="term" value="P:intra-Golgi vesicle-mediated transport"/>
    <property type="evidence" value="ECO:0007669"/>
    <property type="project" value="TreeGrafter"/>
</dbReference>
<evidence type="ECO:0000256" key="2">
    <source>
        <dbReference type="ARBA" id="ARBA00022741"/>
    </source>
</evidence>
<comment type="cofactor">
    <cofactor evidence="4">
        <name>Mg(2+)</name>
        <dbReference type="ChEBI" id="CHEBI:18420"/>
    </cofactor>
    <text evidence="4">Binds 1 Mg(2+) ion per subunit.</text>
</comment>
<feature type="signal peptide" evidence="6">
    <location>
        <begin position="1"/>
        <end position="26"/>
    </location>
</feature>
<evidence type="ECO:0000256" key="4">
    <source>
        <dbReference type="RuleBase" id="RU367045"/>
    </source>
</evidence>
<dbReference type="PANTHER" id="PTHR23078:SF3">
    <property type="entry name" value="VESICLE-FUSING ATPASE"/>
    <property type="match status" value="1"/>
</dbReference>
<comment type="function">
    <text evidence="4">Required for vesicle-mediated transport. Catalyzes the fusion of transport vesicles within the Golgi cisternae. Is also required for transport from the endoplasmic reticulum to the Golgi stack. Seems to function as a fusion protein required for the delivery of cargo proteins to all compartments of the Golgi stack independent of vesicle origin.</text>
</comment>
<dbReference type="InterPro" id="IPR041569">
    <property type="entry name" value="AAA_lid_3"/>
</dbReference>
<dbReference type="GO" id="GO:0046872">
    <property type="term" value="F:metal ion binding"/>
    <property type="evidence" value="ECO:0007669"/>
    <property type="project" value="UniProtKB-UniRule"/>
</dbReference>
<proteinExistence type="inferred from homology"/>
<feature type="compositionally biased region" description="Polar residues" evidence="5">
    <location>
        <begin position="338"/>
        <end position="349"/>
    </location>
</feature>
<dbReference type="Gene3D" id="1.10.8.60">
    <property type="match status" value="1"/>
</dbReference>
<feature type="chain" id="PRO_5040483450" description="Vesicle-fusing ATPase" evidence="6">
    <location>
        <begin position="27"/>
        <end position="979"/>
    </location>
</feature>
<dbReference type="GO" id="GO:0016887">
    <property type="term" value="F:ATP hydrolysis activity"/>
    <property type="evidence" value="ECO:0007669"/>
    <property type="project" value="InterPro"/>
</dbReference>
<keyword evidence="4" id="KW-0963">Cytoplasm</keyword>
<keyword evidence="4" id="KW-0378">Hydrolase</keyword>
<keyword evidence="4" id="KW-0460">Magnesium</keyword>
<evidence type="ECO:0000256" key="1">
    <source>
        <dbReference type="ARBA" id="ARBA00006914"/>
    </source>
</evidence>
<keyword evidence="8" id="KW-0645">Protease</keyword>
<feature type="domain" description="AAA+ ATPase" evidence="7">
    <location>
        <begin position="729"/>
        <end position="890"/>
    </location>
</feature>
<dbReference type="AlphaFoldDB" id="A0A9N8EIW9"/>
<dbReference type="GO" id="GO:0008237">
    <property type="term" value="F:metallopeptidase activity"/>
    <property type="evidence" value="ECO:0007669"/>
    <property type="project" value="UniProtKB-KW"/>
</dbReference>
<feature type="domain" description="AAA+ ATPase" evidence="7">
    <location>
        <begin position="447"/>
        <end position="595"/>
    </location>
</feature>
<dbReference type="EMBL" id="CAICTM010001006">
    <property type="protein sequence ID" value="CAB9519320.1"/>
    <property type="molecule type" value="Genomic_DNA"/>
</dbReference>
<dbReference type="EC" id="3.6.4.6" evidence="4"/>
<dbReference type="GO" id="GO:0005795">
    <property type="term" value="C:Golgi stack"/>
    <property type="evidence" value="ECO:0007669"/>
    <property type="project" value="TreeGrafter"/>
</dbReference>
<comment type="caution">
    <text evidence="8">The sequence shown here is derived from an EMBL/GenBank/DDBJ whole genome shotgun (WGS) entry which is preliminary data.</text>
</comment>
<feature type="compositionally biased region" description="Low complexity" evidence="5">
    <location>
        <begin position="352"/>
        <end position="364"/>
    </location>
</feature>
<comment type="similarity">
    <text evidence="1 4">Belongs to the AAA ATPase family.</text>
</comment>
<dbReference type="Proteomes" id="UP001153069">
    <property type="component" value="Unassembled WGS sequence"/>
</dbReference>
<evidence type="ECO:0000313" key="8">
    <source>
        <dbReference type="EMBL" id="CAB9519320.1"/>
    </source>
</evidence>
<dbReference type="PANTHER" id="PTHR23078">
    <property type="entry name" value="VESICULAR-FUSION PROTEIN NSF"/>
    <property type="match status" value="1"/>
</dbReference>
<name>A0A9N8EIW9_9STRA</name>
<keyword evidence="2 4" id="KW-0547">Nucleotide-binding</keyword>